<protein>
    <submittedName>
        <fullName evidence="1">Uncharacterized protein</fullName>
    </submittedName>
</protein>
<evidence type="ECO:0000313" key="2">
    <source>
        <dbReference type="Proteomes" id="UP000703269"/>
    </source>
</evidence>
<dbReference type="AlphaFoldDB" id="A0A9P3LIM3"/>
<dbReference type="EMBL" id="BPQB01000062">
    <property type="protein sequence ID" value="GJE96671.1"/>
    <property type="molecule type" value="Genomic_DNA"/>
</dbReference>
<gene>
    <name evidence="1" type="ORF">PsYK624_128730</name>
</gene>
<reference evidence="1 2" key="1">
    <citation type="submission" date="2021-08" db="EMBL/GenBank/DDBJ databases">
        <title>Draft Genome Sequence of Phanerochaete sordida strain YK-624.</title>
        <authorList>
            <person name="Mori T."/>
            <person name="Dohra H."/>
            <person name="Suzuki T."/>
            <person name="Kawagishi H."/>
            <person name="Hirai H."/>
        </authorList>
    </citation>
    <scope>NUCLEOTIDE SEQUENCE [LARGE SCALE GENOMIC DNA]</scope>
    <source>
        <strain evidence="1 2">YK-624</strain>
    </source>
</reference>
<organism evidence="1 2">
    <name type="scientific">Phanerochaete sordida</name>
    <dbReference type="NCBI Taxonomy" id="48140"/>
    <lineage>
        <taxon>Eukaryota</taxon>
        <taxon>Fungi</taxon>
        <taxon>Dikarya</taxon>
        <taxon>Basidiomycota</taxon>
        <taxon>Agaricomycotina</taxon>
        <taxon>Agaricomycetes</taxon>
        <taxon>Polyporales</taxon>
        <taxon>Phanerochaetaceae</taxon>
        <taxon>Phanerochaete</taxon>
    </lineage>
</organism>
<comment type="caution">
    <text evidence="1">The sequence shown here is derived from an EMBL/GenBank/DDBJ whole genome shotgun (WGS) entry which is preliminary data.</text>
</comment>
<name>A0A9P3LIM3_9APHY</name>
<keyword evidence="2" id="KW-1185">Reference proteome</keyword>
<evidence type="ECO:0000313" key="1">
    <source>
        <dbReference type="EMBL" id="GJE96671.1"/>
    </source>
</evidence>
<accession>A0A9P3LIM3</accession>
<dbReference type="Proteomes" id="UP000703269">
    <property type="component" value="Unassembled WGS sequence"/>
</dbReference>
<proteinExistence type="predicted"/>
<sequence length="411" mass="46284">MAAELPILRDERHEVGQCALVCRYWARYSRAPLLRSLTLCSAADVQQLLQFAKINTLGRNVSDFVEIIHLSITLPTPPWVHHILNTAPRDLCAPKASREDRSTLQFVIDIASIEKYSPPALKQHTPRSFFHNLPRTLPVCVQDAASLKLDIIMHLRFAAYWDLICFVASWAPYRPRAAAMALHNVTWEGTSTTQPAEPPPPWVARRSSALCIASVEAFGCTALWPLVWLLITTRRPPPRVAASAPIYVRSEDAYHAVALVKTLFDDCRCTVCAAGERHWSLERSSDKAASDAQHLFLLVKREPCGHHLVFFILAATGDVTSIRLRLSEDDEWDCGSKRPASPEAFRFPWKAFDDNVGKFNADPTVQVVLPEELYESYEPFIRANMPSTQNAGRLTIDAWSKDVPPERLLQR</sequence>